<reference evidence="1" key="1">
    <citation type="journal article" date="2020" name="bioRxiv">
        <title>A rank-normalized archaeal taxonomy based on genome phylogeny resolves widespread incomplete and uneven classifications.</title>
        <authorList>
            <person name="Rinke C."/>
            <person name="Chuvochina M."/>
            <person name="Mussig A.J."/>
            <person name="Chaumeil P.-A."/>
            <person name="Waite D.W."/>
            <person name="Whitman W.B."/>
            <person name="Parks D.H."/>
            <person name="Hugenholtz P."/>
        </authorList>
    </citation>
    <scope>NUCLEOTIDE SEQUENCE</scope>
    <source>
        <strain evidence="1">UBA8853</strain>
    </source>
</reference>
<dbReference type="InterPro" id="IPR052188">
    <property type="entry name" value="Ni-pincer_cofactor_biosynth"/>
</dbReference>
<comment type="caution">
    <text evidence="1">The sequence shown here is derived from an EMBL/GenBank/DDBJ whole genome shotgun (WGS) entry which is preliminary data.</text>
</comment>
<dbReference type="PANTHER" id="PTHR43169:SF1">
    <property type="entry name" value="ATPASE, PP-LOOP SUPERFAMILY-RELATED"/>
    <property type="match status" value="1"/>
</dbReference>
<dbReference type="PANTHER" id="PTHR43169">
    <property type="entry name" value="EXSB FAMILY PROTEIN"/>
    <property type="match status" value="1"/>
</dbReference>
<dbReference type="InterPro" id="IPR014729">
    <property type="entry name" value="Rossmann-like_a/b/a_fold"/>
</dbReference>
<evidence type="ECO:0000313" key="1">
    <source>
        <dbReference type="EMBL" id="HII70975.1"/>
    </source>
</evidence>
<protein>
    <submittedName>
        <fullName evidence="1">ATPase</fullName>
    </submittedName>
</protein>
<name>A0A832TAD3_9EURY</name>
<dbReference type="Gene3D" id="3.40.50.620">
    <property type="entry name" value="HUPs"/>
    <property type="match status" value="1"/>
</dbReference>
<dbReference type="AlphaFoldDB" id="A0A832TAD3"/>
<proteinExistence type="predicted"/>
<dbReference type="Proteomes" id="UP000619545">
    <property type="component" value="Unassembled WGS sequence"/>
</dbReference>
<dbReference type="SUPFAM" id="SSF52402">
    <property type="entry name" value="Adenine nucleotide alpha hydrolases-like"/>
    <property type="match status" value="1"/>
</dbReference>
<evidence type="ECO:0000313" key="2">
    <source>
        <dbReference type="Proteomes" id="UP000619545"/>
    </source>
</evidence>
<dbReference type="EMBL" id="DUJS01000004">
    <property type="protein sequence ID" value="HII70975.1"/>
    <property type="molecule type" value="Genomic_DNA"/>
</dbReference>
<dbReference type="GeneID" id="1478100"/>
<sequence>MKKELMTVVNRLRKEIGTKGKGEPDIVDVREEDGTLVIVGRDRSDMSYFIGPGGYVAGRLKEELGIDRVVVQAWTDLKVRLLRLDASREILERYSRRQPELEGVLRGIEIEKARLHGELPWDYWERWEGEEPRDMRITVAASGGYDSTASAIILRKLGYEVESVTVDPGPMFLPPKLRRNVEILSEYLGTEPKFVEEDLSDVVEGALNEGRFHPCGRCNAKIRKRVMGEADTDVVAFGDGLPTGHHCVQPEDDRFKLHVPAALAKTKFELRRLVEEVLPEFHDYKYACPFLHQVHQRHPHLRRASIQRVLRELRHGFLEVGEALKAVYDILGG</sequence>
<dbReference type="RefSeq" id="WP_148679829.1">
    <property type="nucleotide sequence ID" value="NZ_DUJS01000004.1"/>
</dbReference>
<organism evidence="1 2">
    <name type="scientific">Methanopyrus kandleri</name>
    <dbReference type="NCBI Taxonomy" id="2320"/>
    <lineage>
        <taxon>Archaea</taxon>
        <taxon>Methanobacteriati</taxon>
        <taxon>Methanobacteriota</taxon>
        <taxon>Methanomada group</taxon>
        <taxon>Methanopyri</taxon>
        <taxon>Methanopyrales</taxon>
        <taxon>Methanopyraceae</taxon>
        <taxon>Methanopyrus</taxon>
    </lineage>
</organism>
<accession>A0A832TAD3</accession>
<gene>
    <name evidence="1" type="ORF">HA336_07080</name>
</gene>